<dbReference type="SMART" id="SM00062">
    <property type="entry name" value="PBPb"/>
    <property type="match status" value="1"/>
</dbReference>
<evidence type="ECO:0000259" key="7">
    <source>
        <dbReference type="SMART" id="SM00079"/>
    </source>
</evidence>
<name>A0A7S7RVE0_9ACTN</name>
<dbReference type="SMART" id="SM00079">
    <property type="entry name" value="PBPe"/>
    <property type="match status" value="1"/>
</dbReference>
<dbReference type="InterPro" id="IPR001320">
    <property type="entry name" value="Iontro_rcpt_C"/>
</dbReference>
<sequence>MNKLVSKIAAVAASAALVVGLAACGGSGSSSDASTDDSSSEASYTLVQDGKLTVVAELGFAPFEYIDGDGNTVGFDVDMANEVASRLGLTCEFLPSQQFDTIVPMIKQGGKADVAVTAMTITDERLESVDFSDPYLASNQALITLASSDATEESLNADGMRITCQAGNTGEAWIRENLPNATVVPLADVTAGLMGVQTGRYNAMVVDLPVATNMLSQSFSDLKVAEEIPTGEQYGIAVSKDNPGLTKAISQALADMQSDGTMAQIETKWFGSEI</sequence>
<accession>A0A7S7RVE0</accession>
<dbReference type="RefSeq" id="WP_194372324.1">
    <property type="nucleotide sequence ID" value="NZ_CP063767.1"/>
</dbReference>
<keyword evidence="9" id="KW-1185">Reference proteome</keyword>
<dbReference type="AlphaFoldDB" id="A0A7S7RVE0"/>
<dbReference type="PROSITE" id="PS01039">
    <property type="entry name" value="SBP_BACTERIAL_3"/>
    <property type="match status" value="1"/>
</dbReference>
<dbReference type="Pfam" id="PF00497">
    <property type="entry name" value="SBP_bac_3"/>
    <property type="match status" value="1"/>
</dbReference>
<dbReference type="GO" id="GO:0016020">
    <property type="term" value="C:membrane"/>
    <property type="evidence" value="ECO:0007669"/>
    <property type="project" value="InterPro"/>
</dbReference>
<dbReference type="Gene3D" id="3.40.190.10">
    <property type="entry name" value="Periplasmic binding protein-like II"/>
    <property type="match status" value="2"/>
</dbReference>
<dbReference type="InterPro" id="IPR018313">
    <property type="entry name" value="SBP_3_CS"/>
</dbReference>
<dbReference type="PANTHER" id="PTHR35936">
    <property type="entry name" value="MEMBRANE-BOUND LYTIC MUREIN TRANSGLYCOSYLASE F"/>
    <property type="match status" value="1"/>
</dbReference>
<dbReference type="GO" id="GO:0030313">
    <property type="term" value="C:cell envelope"/>
    <property type="evidence" value="ECO:0007669"/>
    <property type="project" value="UniProtKB-SubCell"/>
</dbReference>
<dbReference type="PANTHER" id="PTHR35936:SF17">
    <property type="entry name" value="ARGININE-BINDING EXTRACELLULAR PROTEIN ARTP"/>
    <property type="match status" value="1"/>
</dbReference>
<evidence type="ECO:0000256" key="5">
    <source>
        <dbReference type="SAM" id="SignalP"/>
    </source>
</evidence>
<keyword evidence="3 5" id="KW-0732">Signal</keyword>
<evidence type="ECO:0000256" key="3">
    <source>
        <dbReference type="ARBA" id="ARBA00022729"/>
    </source>
</evidence>
<evidence type="ECO:0000259" key="6">
    <source>
        <dbReference type="SMART" id="SM00062"/>
    </source>
</evidence>
<dbReference type="CDD" id="cd13530">
    <property type="entry name" value="PBP2_peptides_like"/>
    <property type="match status" value="1"/>
</dbReference>
<comment type="similarity">
    <text evidence="2 4">Belongs to the bacterial solute-binding protein 3 family.</text>
</comment>
<dbReference type="EMBL" id="CP063767">
    <property type="protein sequence ID" value="QOY61204.1"/>
    <property type="molecule type" value="Genomic_DNA"/>
</dbReference>
<organism evidence="8 9">
    <name type="scientific">Thermophilibacter immobilis</name>
    <dbReference type="NCBI Taxonomy" id="2779519"/>
    <lineage>
        <taxon>Bacteria</taxon>
        <taxon>Bacillati</taxon>
        <taxon>Actinomycetota</taxon>
        <taxon>Coriobacteriia</taxon>
        <taxon>Coriobacteriales</taxon>
        <taxon>Atopobiaceae</taxon>
        <taxon>Thermophilibacter</taxon>
    </lineage>
</organism>
<protein>
    <submittedName>
        <fullName evidence="8">Amino acid ABC transporter substrate-binding protein</fullName>
    </submittedName>
</protein>
<dbReference type="GO" id="GO:0015276">
    <property type="term" value="F:ligand-gated monoatomic ion channel activity"/>
    <property type="evidence" value="ECO:0007669"/>
    <property type="project" value="InterPro"/>
</dbReference>
<feature type="chain" id="PRO_5038809664" evidence="5">
    <location>
        <begin position="23"/>
        <end position="274"/>
    </location>
</feature>
<dbReference type="KEGG" id="tio:INP52_03110"/>
<feature type="domain" description="Ionotropic glutamate receptor C-terminal" evidence="7">
    <location>
        <begin position="51"/>
        <end position="272"/>
    </location>
</feature>
<feature type="domain" description="Solute-binding protein family 3/N-terminal" evidence="6">
    <location>
        <begin position="51"/>
        <end position="273"/>
    </location>
</feature>
<reference evidence="8 9" key="1">
    <citation type="submission" date="2020-10" db="EMBL/GenBank/DDBJ databases">
        <title>Olsenella immobilis sp.nov., isolated from the mud in a fermentation cellar used for the production of Chinese strong-flavoured liquor.</title>
        <authorList>
            <person name="Lu L."/>
        </authorList>
    </citation>
    <scope>NUCLEOTIDE SEQUENCE [LARGE SCALE GENOMIC DNA]</scope>
    <source>
        <strain evidence="8 9">LZLJ-2</strain>
    </source>
</reference>
<feature type="signal peptide" evidence="5">
    <location>
        <begin position="1"/>
        <end position="22"/>
    </location>
</feature>
<evidence type="ECO:0000256" key="1">
    <source>
        <dbReference type="ARBA" id="ARBA00004196"/>
    </source>
</evidence>
<proteinExistence type="inferred from homology"/>
<dbReference type="Proteomes" id="UP000593735">
    <property type="component" value="Chromosome"/>
</dbReference>
<evidence type="ECO:0000256" key="2">
    <source>
        <dbReference type="ARBA" id="ARBA00010333"/>
    </source>
</evidence>
<evidence type="ECO:0000313" key="8">
    <source>
        <dbReference type="EMBL" id="QOY61204.1"/>
    </source>
</evidence>
<evidence type="ECO:0000256" key="4">
    <source>
        <dbReference type="RuleBase" id="RU003744"/>
    </source>
</evidence>
<dbReference type="PROSITE" id="PS51257">
    <property type="entry name" value="PROKAR_LIPOPROTEIN"/>
    <property type="match status" value="1"/>
</dbReference>
<dbReference type="SUPFAM" id="SSF53850">
    <property type="entry name" value="Periplasmic binding protein-like II"/>
    <property type="match status" value="1"/>
</dbReference>
<dbReference type="InterPro" id="IPR001638">
    <property type="entry name" value="Solute-binding_3/MltF_N"/>
</dbReference>
<gene>
    <name evidence="8" type="ORF">INP52_03110</name>
</gene>
<evidence type="ECO:0000313" key="9">
    <source>
        <dbReference type="Proteomes" id="UP000593735"/>
    </source>
</evidence>
<comment type="subcellular location">
    <subcellularLocation>
        <location evidence="1">Cell envelope</location>
    </subcellularLocation>
</comment>